<sequence length="90" mass="10331">MNRPRNVPPAVVGTAYNDYLQPEVPTEMERVQAAVDQLRVESKLKREKVSTVSKDLIKFCEEHKKEDVMLNGALNEQNNPYQDKKNCTIV</sequence>
<keyword evidence="8" id="KW-0449">Lipoprotein</keyword>
<dbReference type="Gene3D" id="4.10.260.10">
    <property type="entry name" value="Transducin (heterotrimeric G protein), gamma chain"/>
    <property type="match status" value="1"/>
</dbReference>
<gene>
    <name evidence="12" type="ORF">CAUJ_LOCUS9245</name>
</gene>
<keyword evidence="5" id="KW-0488">Methylation</keyword>
<dbReference type="FunFam" id="4.10.260.10:FF:000001">
    <property type="entry name" value="Guanine nucleotide-binding protein subunit gamma"/>
    <property type="match status" value="1"/>
</dbReference>
<evidence type="ECO:0000256" key="2">
    <source>
        <dbReference type="ARBA" id="ARBA00007431"/>
    </source>
</evidence>
<evidence type="ECO:0000313" key="13">
    <source>
        <dbReference type="Proteomes" id="UP000835052"/>
    </source>
</evidence>
<dbReference type="EMBL" id="CAJGYM010000034">
    <property type="protein sequence ID" value="CAD6193326.1"/>
    <property type="molecule type" value="Genomic_DNA"/>
</dbReference>
<evidence type="ECO:0000259" key="11">
    <source>
        <dbReference type="PROSITE" id="PS50058"/>
    </source>
</evidence>
<evidence type="ECO:0000313" key="12">
    <source>
        <dbReference type="EMBL" id="CAD6193326.1"/>
    </source>
</evidence>
<dbReference type="InterPro" id="IPR001770">
    <property type="entry name" value="G-protein_gamma"/>
</dbReference>
<keyword evidence="9" id="KW-0636">Prenylation</keyword>
<accession>A0A8S1H9T5</accession>
<evidence type="ECO:0000256" key="9">
    <source>
        <dbReference type="ARBA" id="ARBA00023289"/>
    </source>
</evidence>
<reference evidence="12" key="1">
    <citation type="submission" date="2020-10" db="EMBL/GenBank/DDBJ databases">
        <authorList>
            <person name="Kikuchi T."/>
        </authorList>
    </citation>
    <scope>NUCLEOTIDE SEQUENCE</scope>
    <source>
        <strain evidence="12">NKZ352</strain>
    </source>
</reference>
<evidence type="ECO:0000256" key="8">
    <source>
        <dbReference type="ARBA" id="ARBA00023288"/>
    </source>
</evidence>
<dbReference type="GO" id="GO:0031681">
    <property type="term" value="F:G-protein beta-subunit binding"/>
    <property type="evidence" value="ECO:0007669"/>
    <property type="project" value="InterPro"/>
</dbReference>
<dbReference type="InterPro" id="IPR015898">
    <property type="entry name" value="G-protein_gamma-like_dom"/>
</dbReference>
<feature type="domain" description="G protein gamma" evidence="11">
    <location>
        <begin position="31"/>
        <end position="90"/>
    </location>
</feature>
<dbReference type="SUPFAM" id="SSF48670">
    <property type="entry name" value="Transducin (heterotrimeric G protein), gamma chain"/>
    <property type="match status" value="1"/>
</dbReference>
<keyword evidence="7" id="KW-0807">Transducer</keyword>
<dbReference type="PROSITE" id="PS50058">
    <property type="entry name" value="G_PROTEIN_GAMMA"/>
    <property type="match status" value="1"/>
</dbReference>
<dbReference type="SMART" id="SM01224">
    <property type="entry name" value="G_gamma"/>
    <property type="match status" value="1"/>
</dbReference>
<evidence type="ECO:0000256" key="6">
    <source>
        <dbReference type="ARBA" id="ARBA00023136"/>
    </source>
</evidence>
<protein>
    <recommendedName>
        <fullName evidence="3">Guanine nucleotide-binding protein subunit gamma</fullName>
    </recommendedName>
</protein>
<evidence type="ECO:0000256" key="7">
    <source>
        <dbReference type="ARBA" id="ARBA00023224"/>
    </source>
</evidence>
<evidence type="ECO:0000256" key="5">
    <source>
        <dbReference type="ARBA" id="ARBA00022481"/>
    </source>
</evidence>
<dbReference type="OrthoDB" id="6264244at2759"/>
<dbReference type="InterPro" id="IPR036284">
    <property type="entry name" value="GGL_sf"/>
</dbReference>
<dbReference type="Proteomes" id="UP000835052">
    <property type="component" value="Unassembled WGS sequence"/>
</dbReference>
<dbReference type="GO" id="GO:0007186">
    <property type="term" value="P:G protein-coupled receptor signaling pathway"/>
    <property type="evidence" value="ECO:0007669"/>
    <property type="project" value="InterPro"/>
</dbReference>
<comment type="similarity">
    <text evidence="2">Belongs to the G protein gamma family.</text>
</comment>
<dbReference type="SMART" id="SM00224">
    <property type="entry name" value="GGL"/>
    <property type="match status" value="1"/>
</dbReference>
<evidence type="ECO:0000256" key="3">
    <source>
        <dbReference type="ARBA" id="ARBA00016111"/>
    </source>
</evidence>
<comment type="subunit">
    <text evidence="10">G proteins are composed of 3 units, alpha, beta and gamma. Interacts with gpb-1 and gpb-2.</text>
</comment>
<evidence type="ECO:0000256" key="10">
    <source>
        <dbReference type="ARBA" id="ARBA00062735"/>
    </source>
</evidence>
<keyword evidence="13" id="KW-1185">Reference proteome</keyword>
<dbReference type="PANTHER" id="PTHR13809">
    <property type="entry name" value="GUANINE NUCLEOTIDE-BINDING PROTEIN GAMMA SUBUNIT"/>
    <property type="match status" value="1"/>
</dbReference>
<evidence type="ECO:0000256" key="4">
    <source>
        <dbReference type="ARBA" id="ARBA00022475"/>
    </source>
</evidence>
<keyword evidence="6" id="KW-0472">Membrane</keyword>
<proteinExistence type="inferred from homology"/>
<comment type="subcellular location">
    <subcellularLocation>
        <location evidence="1">Cell membrane</location>
        <topology evidence="1">Lipid-anchor</topology>
        <orientation evidence="1">Cytoplasmic side</orientation>
    </subcellularLocation>
</comment>
<organism evidence="12 13">
    <name type="scientific">Caenorhabditis auriculariae</name>
    <dbReference type="NCBI Taxonomy" id="2777116"/>
    <lineage>
        <taxon>Eukaryota</taxon>
        <taxon>Metazoa</taxon>
        <taxon>Ecdysozoa</taxon>
        <taxon>Nematoda</taxon>
        <taxon>Chromadorea</taxon>
        <taxon>Rhabditida</taxon>
        <taxon>Rhabditina</taxon>
        <taxon>Rhabditomorpha</taxon>
        <taxon>Rhabditoidea</taxon>
        <taxon>Rhabditidae</taxon>
        <taxon>Peloderinae</taxon>
        <taxon>Caenorhabditis</taxon>
    </lineage>
</organism>
<dbReference type="GO" id="GO:0005834">
    <property type="term" value="C:heterotrimeric G-protein complex"/>
    <property type="evidence" value="ECO:0007669"/>
    <property type="project" value="InterPro"/>
</dbReference>
<keyword evidence="4" id="KW-1003">Cell membrane</keyword>
<name>A0A8S1H9T5_9PELO</name>
<dbReference type="AlphaFoldDB" id="A0A8S1H9T5"/>
<comment type="caution">
    <text evidence="12">The sequence shown here is derived from an EMBL/GenBank/DDBJ whole genome shotgun (WGS) entry which is preliminary data.</text>
</comment>
<dbReference type="Pfam" id="PF00631">
    <property type="entry name" value="G-gamma"/>
    <property type="match status" value="1"/>
</dbReference>
<evidence type="ECO:0000256" key="1">
    <source>
        <dbReference type="ARBA" id="ARBA00004342"/>
    </source>
</evidence>